<keyword evidence="4" id="KW-0456">Lyase</keyword>
<feature type="region of interest" description="Disordered" evidence="5">
    <location>
        <begin position="152"/>
        <end position="185"/>
    </location>
</feature>
<comment type="caution">
    <text evidence="7">The sequence shown here is derived from an EMBL/GenBank/DDBJ whole genome shotgun (WGS) entry which is preliminary data.</text>
</comment>
<evidence type="ECO:0000313" key="7">
    <source>
        <dbReference type="EMBL" id="MBH0239183.1"/>
    </source>
</evidence>
<comment type="similarity">
    <text evidence="1">Belongs to the Gfa family.</text>
</comment>
<accession>A0A931MXJ8</accession>
<dbReference type="EMBL" id="JADZLT010000053">
    <property type="protein sequence ID" value="MBH0239183.1"/>
    <property type="molecule type" value="Genomic_DNA"/>
</dbReference>
<dbReference type="PROSITE" id="PS51891">
    <property type="entry name" value="CENP_V_GFA"/>
    <property type="match status" value="1"/>
</dbReference>
<evidence type="ECO:0000256" key="4">
    <source>
        <dbReference type="ARBA" id="ARBA00023239"/>
    </source>
</evidence>
<evidence type="ECO:0000256" key="1">
    <source>
        <dbReference type="ARBA" id="ARBA00005495"/>
    </source>
</evidence>
<dbReference type="PANTHER" id="PTHR33337:SF40">
    <property type="entry name" value="CENP-V_GFA DOMAIN-CONTAINING PROTEIN-RELATED"/>
    <property type="match status" value="1"/>
</dbReference>
<evidence type="ECO:0000313" key="8">
    <source>
        <dbReference type="Proteomes" id="UP000631694"/>
    </source>
</evidence>
<gene>
    <name evidence="7" type="ORF">I5731_15260</name>
</gene>
<evidence type="ECO:0000259" key="6">
    <source>
        <dbReference type="PROSITE" id="PS51891"/>
    </source>
</evidence>
<dbReference type="InterPro" id="IPR006913">
    <property type="entry name" value="CENP-V/GFA"/>
</dbReference>
<dbReference type="GO" id="GO:0046872">
    <property type="term" value="F:metal ion binding"/>
    <property type="evidence" value="ECO:0007669"/>
    <property type="project" value="UniProtKB-KW"/>
</dbReference>
<keyword evidence="2" id="KW-0479">Metal-binding</keyword>
<organism evidence="7 8">
    <name type="scientific">Methylobrevis albus</name>
    <dbReference type="NCBI Taxonomy" id="2793297"/>
    <lineage>
        <taxon>Bacteria</taxon>
        <taxon>Pseudomonadati</taxon>
        <taxon>Pseudomonadota</taxon>
        <taxon>Alphaproteobacteria</taxon>
        <taxon>Hyphomicrobiales</taxon>
        <taxon>Pleomorphomonadaceae</taxon>
        <taxon>Methylobrevis</taxon>
    </lineage>
</organism>
<dbReference type="PANTHER" id="PTHR33337">
    <property type="entry name" value="GFA DOMAIN-CONTAINING PROTEIN"/>
    <property type="match status" value="1"/>
</dbReference>
<evidence type="ECO:0000256" key="3">
    <source>
        <dbReference type="ARBA" id="ARBA00022833"/>
    </source>
</evidence>
<sequence>MSNAGELGESRSGGCQCGAVRFRIEGPLGKASICHCRMCQKAFGAFYAPLVSVANGSVTWTRGAPAHYQSSNLVRRGFCAACGTPLTYEAPDGIALAIGAFDDPSDIRPEIQFGVEGRIAFVCELDELPERRTEDDLVAAAFLADIVSNQHPDHDTEIWGRPNDPPDEAATPFSADQLETRENDA</sequence>
<dbReference type="Gene3D" id="3.90.1590.10">
    <property type="entry name" value="glutathione-dependent formaldehyde- activating enzyme (gfa)"/>
    <property type="match status" value="1"/>
</dbReference>
<keyword evidence="8" id="KW-1185">Reference proteome</keyword>
<keyword evidence="3" id="KW-0862">Zinc</keyword>
<dbReference type="GO" id="GO:0016846">
    <property type="term" value="F:carbon-sulfur lyase activity"/>
    <property type="evidence" value="ECO:0007669"/>
    <property type="project" value="InterPro"/>
</dbReference>
<proteinExistence type="inferred from homology"/>
<evidence type="ECO:0000256" key="5">
    <source>
        <dbReference type="SAM" id="MobiDB-lite"/>
    </source>
</evidence>
<dbReference type="Pfam" id="PF04828">
    <property type="entry name" value="GFA"/>
    <property type="match status" value="1"/>
</dbReference>
<protein>
    <submittedName>
        <fullName evidence="7">GFA family protein</fullName>
    </submittedName>
</protein>
<reference evidence="7" key="1">
    <citation type="submission" date="2020-12" db="EMBL/GenBank/DDBJ databases">
        <title>Methylobrevis albus sp. nov., isolated from fresh water lack sediment.</title>
        <authorList>
            <person name="Zou Q."/>
        </authorList>
    </citation>
    <scope>NUCLEOTIDE SEQUENCE</scope>
    <source>
        <strain evidence="7">L22</strain>
    </source>
</reference>
<dbReference type="AlphaFoldDB" id="A0A931MXJ8"/>
<feature type="domain" description="CENP-V/GFA" evidence="6">
    <location>
        <begin position="11"/>
        <end position="111"/>
    </location>
</feature>
<dbReference type="SUPFAM" id="SSF51316">
    <property type="entry name" value="Mss4-like"/>
    <property type="match status" value="1"/>
</dbReference>
<dbReference type="InterPro" id="IPR011057">
    <property type="entry name" value="Mss4-like_sf"/>
</dbReference>
<dbReference type="RefSeq" id="WP_197312270.1">
    <property type="nucleotide sequence ID" value="NZ_JADZLT010000053.1"/>
</dbReference>
<name>A0A931MXJ8_9HYPH</name>
<evidence type="ECO:0000256" key="2">
    <source>
        <dbReference type="ARBA" id="ARBA00022723"/>
    </source>
</evidence>
<dbReference type="Proteomes" id="UP000631694">
    <property type="component" value="Unassembled WGS sequence"/>
</dbReference>